<dbReference type="RefSeq" id="WP_146447705.1">
    <property type="nucleotide sequence ID" value="NZ_SJPS01000001.1"/>
</dbReference>
<feature type="domain" description="Methylene-tetrahydromethanopterin dehydrogenase N-terminal" evidence="3">
    <location>
        <begin position="18"/>
        <end position="98"/>
    </location>
</feature>
<gene>
    <name evidence="4" type="primary">mtdA</name>
    <name evidence="4" type="ORF">Pla144_04980</name>
</gene>
<dbReference type="Gene3D" id="3.40.50.10280">
    <property type="entry name" value="Methylene-tetrahydromethanopterin dehydrogenase, N-terminal domain"/>
    <property type="match status" value="1"/>
</dbReference>
<dbReference type="InterPro" id="IPR046346">
    <property type="entry name" value="Aminoacid_DH-like_N_sf"/>
</dbReference>
<reference evidence="4 5" key="1">
    <citation type="submission" date="2019-02" db="EMBL/GenBank/DDBJ databases">
        <title>Deep-cultivation of Planctomycetes and their phenomic and genomic characterization uncovers novel biology.</title>
        <authorList>
            <person name="Wiegand S."/>
            <person name="Jogler M."/>
            <person name="Boedeker C."/>
            <person name="Pinto D."/>
            <person name="Vollmers J."/>
            <person name="Rivas-Marin E."/>
            <person name="Kohn T."/>
            <person name="Peeters S.H."/>
            <person name="Heuer A."/>
            <person name="Rast P."/>
            <person name="Oberbeckmann S."/>
            <person name="Bunk B."/>
            <person name="Jeske O."/>
            <person name="Meyerdierks A."/>
            <person name="Storesund J.E."/>
            <person name="Kallscheuer N."/>
            <person name="Luecker S."/>
            <person name="Lage O.M."/>
            <person name="Pohl T."/>
            <person name="Merkel B.J."/>
            <person name="Hornburger P."/>
            <person name="Mueller R.-W."/>
            <person name="Bruemmer F."/>
            <person name="Labrenz M."/>
            <person name="Spormann A.M."/>
            <person name="Op Den Camp H."/>
            <person name="Overmann J."/>
            <person name="Amann R."/>
            <person name="Jetten M.S.M."/>
            <person name="Mascher T."/>
            <person name="Medema M.H."/>
            <person name="Devos D.P."/>
            <person name="Kaster A.-K."/>
            <person name="Ovreas L."/>
            <person name="Rohde M."/>
            <person name="Galperin M.Y."/>
            <person name="Jogler C."/>
        </authorList>
    </citation>
    <scope>NUCLEOTIDE SEQUENCE [LARGE SCALE GENOMIC DNA]</scope>
    <source>
        <strain evidence="4 5">Pla144</strain>
    </source>
</reference>
<dbReference type="InterPro" id="IPR015259">
    <property type="entry name" value="Methyl-teptahyd_DH_N"/>
</dbReference>
<evidence type="ECO:0000259" key="2">
    <source>
        <dbReference type="Pfam" id="PF03435"/>
    </source>
</evidence>
<dbReference type="SUPFAM" id="SSF53223">
    <property type="entry name" value="Aminoacid dehydrogenase-like, N-terminal domain"/>
    <property type="match status" value="1"/>
</dbReference>
<organism evidence="4 5">
    <name type="scientific">Bythopirellula polymerisocia</name>
    <dbReference type="NCBI Taxonomy" id="2528003"/>
    <lineage>
        <taxon>Bacteria</taxon>
        <taxon>Pseudomonadati</taxon>
        <taxon>Planctomycetota</taxon>
        <taxon>Planctomycetia</taxon>
        <taxon>Pirellulales</taxon>
        <taxon>Lacipirellulaceae</taxon>
        <taxon>Bythopirellula</taxon>
    </lineage>
</organism>
<proteinExistence type="predicted"/>
<sequence length="291" mass="30043">MALAKILLCMDTDPQPSVFDSVVALDAGAGQLLRHGGVTPADVKNLIHGLMFTRGGDQLHHAAAIIGGSDVVAGEQLLQAAKQAFFGPVRVSVMLDSNGANTTAAAAVVCASRHLPLGPETIALVLGATGSVGQRVVRMLAREGADVRVASRRLTHAEAVCHRITAAVPGARVTPRSTTDTDKGDLLDAAHLVIATGAAGVNLLDSADLKNAKTLQVALDLNAVPPAGITGIAPTDKAVNKEGRICYGALAVGGLKMKIHKAAIRQLFESNDRILDADEIYNLGKLLADAK</sequence>
<evidence type="ECO:0000313" key="4">
    <source>
        <dbReference type="EMBL" id="TWU29719.1"/>
    </source>
</evidence>
<dbReference type="Pfam" id="PF09176">
    <property type="entry name" value="Mpt_N"/>
    <property type="match status" value="1"/>
</dbReference>
<dbReference type="InterPro" id="IPR037089">
    <property type="entry name" value="Methyl-teptahyd_DH_N_sf"/>
</dbReference>
<comment type="caution">
    <text evidence="4">The sequence shown here is derived from an EMBL/GenBank/DDBJ whole genome shotgun (WGS) entry which is preliminary data.</text>
</comment>
<dbReference type="OrthoDB" id="6180at2"/>
<evidence type="ECO:0000259" key="3">
    <source>
        <dbReference type="Pfam" id="PF09176"/>
    </source>
</evidence>
<evidence type="ECO:0000256" key="1">
    <source>
        <dbReference type="ARBA" id="ARBA00023002"/>
    </source>
</evidence>
<feature type="domain" description="Saccharopine dehydrogenase NADP binding" evidence="2">
    <location>
        <begin position="124"/>
        <end position="190"/>
    </location>
</feature>
<accession>A0A5C6D4E0</accession>
<dbReference type="Gene3D" id="3.40.50.720">
    <property type="entry name" value="NAD(P)-binding Rossmann-like Domain"/>
    <property type="match status" value="1"/>
</dbReference>
<dbReference type="AlphaFoldDB" id="A0A5C6D4E0"/>
<keyword evidence="1" id="KW-0560">Oxidoreductase</keyword>
<dbReference type="SUPFAM" id="SSF51735">
    <property type="entry name" value="NAD(P)-binding Rossmann-fold domains"/>
    <property type="match status" value="1"/>
</dbReference>
<dbReference type="InterPro" id="IPR036291">
    <property type="entry name" value="NAD(P)-bd_dom_sf"/>
</dbReference>
<dbReference type="Pfam" id="PF03435">
    <property type="entry name" value="Sacchrp_dh_NADP"/>
    <property type="match status" value="1"/>
</dbReference>
<dbReference type="Proteomes" id="UP000318437">
    <property type="component" value="Unassembled WGS sequence"/>
</dbReference>
<dbReference type="GO" id="GO:0016491">
    <property type="term" value="F:oxidoreductase activity"/>
    <property type="evidence" value="ECO:0007669"/>
    <property type="project" value="UniProtKB-KW"/>
</dbReference>
<dbReference type="EMBL" id="SJPS01000001">
    <property type="protein sequence ID" value="TWU29719.1"/>
    <property type="molecule type" value="Genomic_DNA"/>
</dbReference>
<keyword evidence="5" id="KW-1185">Reference proteome</keyword>
<evidence type="ECO:0000313" key="5">
    <source>
        <dbReference type="Proteomes" id="UP000318437"/>
    </source>
</evidence>
<dbReference type="InterPro" id="IPR005097">
    <property type="entry name" value="Sacchrp_dh_NADP-bd"/>
</dbReference>
<protein>
    <submittedName>
        <fullName evidence="4">Bifunctional protein MdtA</fullName>
    </submittedName>
</protein>
<name>A0A5C6D4E0_9BACT</name>